<dbReference type="Pfam" id="PF04542">
    <property type="entry name" value="Sigma70_r2"/>
    <property type="match status" value="1"/>
</dbReference>
<dbReference type="InterPro" id="IPR007627">
    <property type="entry name" value="RNA_pol_sigma70_r2"/>
</dbReference>
<comment type="similarity">
    <text evidence="1">Belongs to the sigma-70 factor family. ECF subfamily.</text>
</comment>
<dbReference type="InterPro" id="IPR036388">
    <property type="entry name" value="WH-like_DNA-bd_sf"/>
</dbReference>
<gene>
    <name evidence="8" type="ORF">ABT317_45310</name>
</gene>
<dbReference type="SUPFAM" id="SSF88659">
    <property type="entry name" value="Sigma3 and sigma4 domains of RNA polymerase sigma factors"/>
    <property type="match status" value="1"/>
</dbReference>
<dbReference type="Proteomes" id="UP001458415">
    <property type="component" value="Unassembled WGS sequence"/>
</dbReference>
<dbReference type="Pfam" id="PF08281">
    <property type="entry name" value="Sigma70_r4_2"/>
    <property type="match status" value="1"/>
</dbReference>
<sequence length="262" mass="29341">MTCDLELLFRREWGRAVAVVTRVTGDLGAAEDAVQEAFTEALERWSAGPPPNEPRAWLITVARNRALDRLRREARRDEKEGEAVRLLGEPEPPQPTGMVADDRLRLIFTCCHPALEPGVRVALTLRTLCGLTTAEIAAMFLVSESAMAQRLVRAKRKIRDAAIPYRVPEDHELPDRMPAVLRVVYLVFTEGHRAGFGERLVRDELCEEAIRLGRLLTRLSPDDPEALGLLALLLLTDARRAARTTADGRIVPLAEQDRTLWD</sequence>
<dbReference type="InterPro" id="IPR014284">
    <property type="entry name" value="RNA_pol_sigma-70_dom"/>
</dbReference>
<dbReference type="NCBIfam" id="TIGR02937">
    <property type="entry name" value="sigma70-ECF"/>
    <property type="match status" value="1"/>
</dbReference>
<protein>
    <submittedName>
        <fullName evidence="8">Sigma-70 family RNA polymerase sigma factor</fullName>
    </submittedName>
</protein>
<dbReference type="Gene3D" id="1.10.1740.10">
    <property type="match status" value="1"/>
</dbReference>
<evidence type="ECO:0000313" key="9">
    <source>
        <dbReference type="Proteomes" id="UP001458415"/>
    </source>
</evidence>
<dbReference type="SUPFAM" id="SSF88946">
    <property type="entry name" value="Sigma2 domain of RNA polymerase sigma factors"/>
    <property type="match status" value="1"/>
</dbReference>
<dbReference type="InterPro" id="IPR013249">
    <property type="entry name" value="RNA_pol_sigma70_r4_t2"/>
</dbReference>
<dbReference type="Gene3D" id="1.10.10.10">
    <property type="entry name" value="Winged helix-like DNA-binding domain superfamily/Winged helix DNA-binding domain"/>
    <property type="match status" value="1"/>
</dbReference>
<dbReference type="InterPro" id="IPR046531">
    <property type="entry name" value="DUF6596"/>
</dbReference>
<evidence type="ECO:0000256" key="3">
    <source>
        <dbReference type="ARBA" id="ARBA00023082"/>
    </source>
</evidence>
<evidence type="ECO:0000256" key="2">
    <source>
        <dbReference type="ARBA" id="ARBA00023015"/>
    </source>
</evidence>
<evidence type="ECO:0000313" key="8">
    <source>
        <dbReference type="EMBL" id="MER6983983.1"/>
    </source>
</evidence>
<reference evidence="8 9" key="1">
    <citation type="submission" date="2024-06" db="EMBL/GenBank/DDBJ databases">
        <title>The Natural Products Discovery Center: Release of the First 8490 Sequenced Strains for Exploring Actinobacteria Biosynthetic Diversity.</title>
        <authorList>
            <person name="Kalkreuter E."/>
            <person name="Kautsar S.A."/>
            <person name="Yang D."/>
            <person name="Bader C.D."/>
            <person name="Teijaro C.N."/>
            <person name="Fluegel L."/>
            <person name="Davis C.M."/>
            <person name="Simpson J.R."/>
            <person name="Lauterbach L."/>
            <person name="Steele A.D."/>
            <person name="Gui C."/>
            <person name="Meng S."/>
            <person name="Li G."/>
            <person name="Viehrig K."/>
            <person name="Ye F."/>
            <person name="Su P."/>
            <person name="Kiefer A.F."/>
            <person name="Nichols A."/>
            <person name="Cepeda A.J."/>
            <person name="Yan W."/>
            <person name="Fan B."/>
            <person name="Jiang Y."/>
            <person name="Adhikari A."/>
            <person name="Zheng C.-J."/>
            <person name="Schuster L."/>
            <person name="Cowan T.M."/>
            <person name="Smanski M.J."/>
            <person name="Chevrette M.G."/>
            <person name="De Carvalho L.P.S."/>
            <person name="Shen B."/>
        </authorList>
    </citation>
    <scope>NUCLEOTIDE SEQUENCE [LARGE SCALE GENOMIC DNA]</scope>
    <source>
        <strain evidence="8 9">NPDC000634</strain>
    </source>
</reference>
<feature type="domain" description="DUF6596" evidence="7">
    <location>
        <begin position="176"/>
        <end position="262"/>
    </location>
</feature>
<keyword evidence="9" id="KW-1185">Reference proteome</keyword>
<dbReference type="EMBL" id="JBEPCU010001600">
    <property type="protein sequence ID" value="MER6983983.1"/>
    <property type="molecule type" value="Genomic_DNA"/>
</dbReference>
<dbReference type="InterPro" id="IPR013324">
    <property type="entry name" value="RNA_pol_sigma_r3/r4-like"/>
</dbReference>
<dbReference type="Pfam" id="PF20239">
    <property type="entry name" value="DUF6596"/>
    <property type="match status" value="1"/>
</dbReference>
<accession>A0ABV1WIH8</accession>
<evidence type="ECO:0000256" key="4">
    <source>
        <dbReference type="ARBA" id="ARBA00023163"/>
    </source>
</evidence>
<name>A0ABV1WIH8_9ACTN</name>
<keyword evidence="4" id="KW-0804">Transcription</keyword>
<proteinExistence type="inferred from homology"/>
<dbReference type="PANTHER" id="PTHR47756">
    <property type="entry name" value="BLL6612 PROTEIN-RELATED"/>
    <property type="match status" value="1"/>
</dbReference>
<evidence type="ECO:0000259" key="6">
    <source>
        <dbReference type="Pfam" id="PF08281"/>
    </source>
</evidence>
<keyword evidence="2" id="KW-0805">Transcription regulation</keyword>
<dbReference type="InterPro" id="IPR013325">
    <property type="entry name" value="RNA_pol_sigma_r2"/>
</dbReference>
<comment type="caution">
    <text evidence="8">The sequence shown here is derived from an EMBL/GenBank/DDBJ whole genome shotgun (WGS) entry which is preliminary data.</text>
</comment>
<feature type="domain" description="RNA polymerase sigma-70 region 2" evidence="5">
    <location>
        <begin position="9"/>
        <end position="76"/>
    </location>
</feature>
<evidence type="ECO:0000259" key="7">
    <source>
        <dbReference type="Pfam" id="PF20239"/>
    </source>
</evidence>
<organism evidence="8 9">
    <name type="scientific">Streptomyces carpinensis</name>
    <dbReference type="NCBI Taxonomy" id="66369"/>
    <lineage>
        <taxon>Bacteria</taxon>
        <taxon>Bacillati</taxon>
        <taxon>Actinomycetota</taxon>
        <taxon>Actinomycetes</taxon>
        <taxon>Kitasatosporales</taxon>
        <taxon>Streptomycetaceae</taxon>
        <taxon>Streptomyces</taxon>
    </lineage>
</organism>
<dbReference type="PANTHER" id="PTHR47756:SF2">
    <property type="entry name" value="BLL6612 PROTEIN"/>
    <property type="match status" value="1"/>
</dbReference>
<feature type="non-terminal residue" evidence="8">
    <location>
        <position position="262"/>
    </location>
</feature>
<feature type="domain" description="RNA polymerase sigma factor 70 region 4 type 2" evidence="6">
    <location>
        <begin position="107"/>
        <end position="158"/>
    </location>
</feature>
<keyword evidence="3" id="KW-0731">Sigma factor</keyword>
<evidence type="ECO:0000256" key="1">
    <source>
        <dbReference type="ARBA" id="ARBA00010641"/>
    </source>
</evidence>
<evidence type="ECO:0000259" key="5">
    <source>
        <dbReference type="Pfam" id="PF04542"/>
    </source>
</evidence>